<evidence type="ECO:0000313" key="2">
    <source>
        <dbReference type="EMBL" id="KAK5986814.1"/>
    </source>
</evidence>
<dbReference type="AlphaFoldDB" id="A0AAN8G245"/>
<reference evidence="2 3" key="1">
    <citation type="submission" date="2019-10" db="EMBL/GenBank/DDBJ databases">
        <title>Assembly and Annotation for the nematode Trichostrongylus colubriformis.</title>
        <authorList>
            <person name="Martin J."/>
        </authorList>
    </citation>
    <scope>NUCLEOTIDE SEQUENCE [LARGE SCALE GENOMIC DNA]</scope>
    <source>
        <strain evidence="2">G859</strain>
        <tissue evidence="2">Whole worm</tissue>
    </source>
</reference>
<name>A0AAN8G245_TRICO</name>
<feature type="signal peptide" evidence="1">
    <location>
        <begin position="1"/>
        <end position="17"/>
    </location>
</feature>
<sequence>MLVNLLLLVLLLSYTTSGDLRNGNKSLKEKRTANFEKDPCLDAQQVEDVTSVKFLPRYAAISRPWLRSNVAAKVYKSNGLLNHWRWVKSLPIKGLKNENTVSLQNLP</sequence>
<gene>
    <name evidence="2" type="ORF">GCK32_020155</name>
</gene>
<evidence type="ECO:0000313" key="3">
    <source>
        <dbReference type="Proteomes" id="UP001331761"/>
    </source>
</evidence>
<accession>A0AAN8G245</accession>
<protein>
    <submittedName>
        <fullName evidence="2">Uncharacterized protein</fullName>
    </submittedName>
</protein>
<feature type="chain" id="PRO_5042905026" evidence="1">
    <location>
        <begin position="18"/>
        <end position="107"/>
    </location>
</feature>
<dbReference type="Proteomes" id="UP001331761">
    <property type="component" value="Unassembled WGS sequence"/>
</dbReference>
<keyword evidence="1" id="KW-0732">Signal</keyword>
<organism evidence="2 3">
    <name type="scientific">Trichostrongylus colubriformis</name>
    <name type="common">Black scour worm</name>
    <dbReference type="NCBI Taxonomy" id="6319"/>
    <lineage>
        <taxon>Eukaryota</taxon>
        <taxon>Metazoa</taxon>
        <taxon>Ecdysozoa</taxon>
        <taxon>Nematoda</taxon>
        <taxon>Chromadorea</taxon>
        <taxon>Rhabditida</taxon>
        <taxon>Rhabditina</taxon>
        <taxon>Rhabditomorpha</taxon>
        <taxon>Strongyloidea</taxon>
        <taxon>Trichostrongylidae</taxon>
        <taxon>Trichostrongylus</taxon>
    </lineage>
</organism>
<dbReference type="EMBL" id="WIXE01000184">
    <property type="protein sequence ID" value="KAK5986814.1"/>
    <property type="molecule type" value="Genomic_DNA"/>
</dbReference>
<proteinExistence type="predicted"/>
<keyword evidence="3" id="KW-1185">Reference proteome</keyword>
<evidence type="ECO:0000256" key="1">
    <source>
        <dbReference type="SAM" id="SignalP"/>
    </source>
</evidence>
<comment type="caution">
    <text evidence="2">The sequence shown here is derived from an EMBL/GenBank/DDBJ whole genome shotgun (WGS) entry which is preliminary data.</text>
</comment>